<keyword evidence="2" id="KW-0238">DNA-binding</keyword>
<evidence type="ECO:0000256" key="2">
    <source>
        <dbReference type="ARBA" id="ARBA00023125"/>
    </source>
</evidence>
<sequence>MEHIDDVDAALIAALQHAPRAPVGGLAEVLGASASTVSRRLAGLRGRGVMRVSASVSWSLRRTGHPVFAWISCEPGSVRTVAAALSALPGMQSVFVLAGSADIQCLAHPTQDMDAAALVLDVMPQIAGVARVESTLILATSTRSSEWRAPGLLTEAQTAQLPALRRASEPAAPAGGEGRGPHDLRPIELRVANLLVQDGRMSVNDIAAALEVTRTTARRALEGVLTSGLVRPRVDVEPRFLGFPLGFSASIRSRPSALAELLEELAGNVHARMVAMTAGSSSLVVQGNVRDEAGLRSFISDDLGAHPGITDLSVSVVLQTVKRNWRPISSEGLTEATDLRLPE</sequence>
<evidence type="ECO:0008006" key="8">
    <source>
        <dbReference type="Google" id="ProtNLM"/>
    </source>
</evidence>
<dbReference type="RefSeq" id="WP_344336220.1">
    <property type="nucleotide sequence ID" value="NZ_BAAAPZ010000004.1"/>
</dbReference>
<dbReference type="InterPro" id="IPR000485">
    <property type="entry name" value="AsnC-type_HTH_dom"/>
</dbReference>
<dbReference type="InterPro" id="IPR011008">
    <property type="entry name" value="Dimeric_a/b-barrel"/>
</dbReference>
<evidence type="ECO:0000259" key="5">
    <source>
        <dbReference type="Pfam" id="PF13404"/>
    </source>
</evidence>
<dbReference type="Gene3D" id="1.10.10.10">
    <property type="entry name" value="Winged helix-like DNA-binding domain superfamily/Winged helix DNA-binding domain"/>
    <property type="match status" value="2"/>
</dbReference>
<dbReference type="InterPro" id="IPR019887">
    <property type="entry name" value="Tscrpt_reg_AsnC/Lrp_C"/>
</dbReference>
<dbReference type="Pfam" id="PF01037">
    <property type="entry name" value="AsnC_trans_reg"/>
    <property type="match status" value="2"/>
</dbReference>
<accession>A0ABN2WJQ6</accession>
<dbReference type="EMBL" id="BAAAPZ010000004">
    <property type="protein sequence ID" value="GAA2093592.1"/>
    <property type="molecule type" value="Genomic_DNA"/>
</dbReference>
<organism evidence="6 7">
    <name type="scientific">Brevibacterium salitolerans</name>
    <dbReference type="NCBI Taxonomy" id="1403566"/>
    <lineage>
        <taxon>Bacteria</taxon>
        <taxon>Bacillati</taxon>
        <taxon>Actinomycetota</taxon>
        <taxon>Actinomycetes</taxon>
        <taxon>Micrococcales</taxon>
        <taxon>Brevibacteriaceae</taxon>
        <taxon>Brevibacterium</taxon>
    </lineage>
</organism>
<dbReference type="SUPFAM" id="SSF54909">
    <property type="entry name" value="Dimeric alpha+beta barrel"/>
    <property type="match status" value="2"/>
</dbReference>
<evidence type="ECO:0000313" key="6">
    <source>
        <dbReference type="EMBL" id="GAA2093592.1"/>
    </source>
</evidence>
<proteinExistence type="predicted"/>
<dbReference type="InterPro" id="IPR036390">
    <property type="entry name" value="WH_DNA-bd_sf"/>
</dbReference>
<evidence type="ECO:0000256" key="1">
    <source>
        <dbReference type="ARBA" id="ARBA00023015"/>
    </source>
</evidence>
<dbReference type="InterPro" id="IPR019888">
    <property type="entry name" value="Tscrpt_reg_AsnC-like"/>
</dbReference>
<dbReference type="PANTHER" id="PTHR30154">
    <property type="entry name" value="LEUCINE-RESPONSIVE REGULATORY PROTEIN"/>
    <property type="match status" value="1"/>
</dbReference>
<gene>
    <name evidence="6" type="ORF">GCM10009823_12050</name>
</gene>
<evidence type="ECO:0000259" key="4">
    <source>
        <dbReference type="Pfam" id="PF01037"/>
    </source>
</evidence>
<feature type="domain" description="HTH asnC-type" evidence="5">
    <location>
        <begin position="4"/>
        <end position="45"/>
    </location>
</feature>
<evidence type="ECO:0000313" key="7">
    <source>
        <dbReference type="Proteomes" id="UP001500984"/>
    </source>
</evidence>
<name>A0ABN2WJQ6_9MICO</name>
<feature type="domain" description="Transcription regulator AsnC/Lrp ligand binding" evidence="4">
    <location>
        <begin position="70"/>
        <end position="139"/>
    </location>
</feature>
<dbReference type="SUPFAM" id="SSF46785">
    <property type="entry name" value="Winged helix' DNA-binding domain"/>
    <property type="match status" value="2"/>
</dbReference>
<evidence type="ECO:0000256" key="3">
    <source>
        <dbReference type="ARBA" id="ARBA00023163"/>
    </source>
</evidence>
<dbReference type="Proteomes" id="UP001500984">
    <property type="component" value="Unassembled WGS sequence"/>
</dbReference>
<dbReference type="PANTHER" id="PTHR30154:SF34">
    <property type="entry name" value="TRANSCRIPTIONAL REGULATOR AZLB"/>
    <property type="match status" value="1"/>
</dbReference>
<dbReference type="InterPro" id="IPR036388">
    <property type="entry name" value="WH-like_DNA-bd_sf"/>
</dbReference>
<keyword evidence="1" id="KW-0805">Transcription regulation</keyword>
<reference evidence="6 7" key="1">
    <citation type="journal article" date="2019" name="Int. J. Syst. Evol. Microbiol.">
        <title>The Global Catalogue of Microorganisms (GCM) 10K type strain sequencing project: providing services to taxonomists for standard genome sequencing and annotation.</title>
        <authorList>
            <consortium name="The Broad Institute Genomics Platform"/>
            <consortium name="The Broad Institute Genome Sequencing Center for Infectious Disease"/>
            <person name="Wu L."/>
            <person name="Ma J."/>
        </authorList>
    </citation>
    <scope>NUCLEOTIDE SEQUENCE [LARGE SCALE GENOMIC DNA]</scope>
    <source>
        <strain evidence="6 7">JCM 15900</strain>
    </source>
</reference>
<keyword evidence="3" id="KW-0804">Transcription</keyword>
<comment type="caution">
    <text evidence="6">The sequence shown here is derived from an EMBL/GenBank/DDBJ whole genome shotgun (WGS) entry which is preliminary data.</text>
</comment>
<dbReference type="Pfam" id="PF13404">
    <property type="entry name" value="HTH_AsnC-type"/>
    <property type="match status" value="1"/>
</dbReference>
<keyword evidence="7" id="KW-1185">Reference proteome</keyword>
<dbReference type="SMART" id="SM00344">
    <property type="entry name" value="HTH_ASNC"/>
    <property type="match status" value="1"/>
</dbReference>
<dbReference type="Gene3D" id="3.30.70.920">
    <property type="match status" value="2"/>
</dbReference>
<feature type="domain" description="Transcription regulator AsnC/Lrp ligand binding" evidence="4">
    <location>
        <begin position="252"/>
        <end position="320"/>
    </location>
</feature>
<protein>
    <recommendedName>
        <fullName evidence="8">DNA-binding transcriptional regulator, Lrp family</fullName>
    </recommendedName>
</protein>